<comment type="similarity">
    <text evidence="8">Belongs to the snail C2H2-type zinc-finger protein family.</text>
</comment>
<evidence type="ECO:0000256" key="4">
    <source>
        <dbReference type="ARBA" id="ARBA00022771"/>
    </source>
</evidence>
<evidence type="ECO:0000256" key="7">
    <source>
        <dbReference type="ARBA" id="ARBA00023242"/>
    </source>
</evidence>
<dbReference type="PANTHER" id="PTHR16515">
    <property type="entry name" value="PR DOMAIN ZINC FINGER PROTEIN"/>
    <property type="match status" value="1"/>
</dbReference>
<keyword evidence="3" id="KW-0677">Repeat</keyword>
<dbReference type="Proteomes" id="UP001333110">
    <property type="component" value="Unassembled WGS sequence"/>
</dbReference>
<feature type="region of interest" description="Disordered" evidence="10">
    <location>
        <begin position="1"/>
        <end position="21"/>
    </location>
</feature>
<dbReference type="GO" id="GO:0005634">
    <property type="term" value="C:nucleus"/>
    <property type="evidence" value="ECO:0007669"/>
    <property type="project" value="UniProtKB-SubCell"/>
</dbReference>
<dbReference type="GO" id="GO:0003677">
    <property type="term" value="F:DNA binding"/>
    <property type="evidence" value="ECO:0007669"/>
    <property type="project" value="UniProtKB-KW"/>
</dbReference>
<feature type="compositionally biased region" description="Basic and acidic residues" evidence="10">
    <location>
        <begin position="1"/>
        <end position="12"/>
    </location>
</feature>
<dbReference type="GO" id="GO:0008270">
    <property type="term" value="F:zinc ion binding"/>
    <property type="evidence" value="ECO:0007669"/>
    <property type="project" value="UniProtKB-KW"/>
</dbReference>
<evidence type="ECO:0000256" key="5">
    <source>
        <dbReference type="ARBA" id="ARBA00022833"/>
    </source>
</evidence>
<accession>A0AAN7NMF7</accession>
<evidence type="ECO:0000256" key="2">
    <source>
        <dbReference type="ARBA" id="ARBA00022723"/>
    </source>
</evidence>
<evidence type="ECO:0000256" key="10">
    <source>
        <dbReference type="SAM" id="MobiDB-lite"/>
    </source>
</evidence>
<protein>
    <recommendedName>
        <fullName evidence="11">C2H2-type domain-containing protein</fullName>
    </recommendedName>
</protein>
<keyword evidence="13" id="KW-1185">Reference proteome</keyword>
<dbReference type="PROSITE" id="PS00028">
    <property type="entry name" value="ZINC_FINGER_C2H2_1"/>
    <property type="match status" value="1"/>
</dbReference>
<comment type="caution">
    <text evidence="12">The sequence shown here is derived from an EMBL/GenBank/DDBJ whole genome shotgun (WGS) entry which is preliminary data.</text>
</comment>
<name>A0AAN7NMF7_MYCAM</name>
<feature type="domain" description="C2H2-type" evidence="11">
    <location>
        <begin position="37"/>
        <end position="64"/>
    </location>
</feature>
<evidence type="ECO:0000313" key="12">
    <source>
        <dbReference type="EMBL" id="KAK4814416.1"/>
    </source>
</evidence>
<dbReference type="SMART" id="SM00355">
    <property type="entry name" value="ZnF_C2H2"/>
    <property type="match status" value="2"/>
</dbReference>
<dbReference type="InterPro" id="IPR050331">
    <property type="entry name" value="Zinc_finger"/>
</dbReference>
<evidence type="ECO:0000256" key="8">
    <source>
        <dbReference type="ARBA" id="ARBA00037948"/>
    </source>
</evidence>
<dbReference type="EMBL" id="JAUNZN010000011">
    <property type="protein sequence ID" value="KAK4814416.1"/>
    <property type="molecule type" value="Genomic_DNA"/>
</dbReference>
<dbReference type="GO" id="GO:0010468">
    <property type="term" value="P:regulation of gene expression"/>
    <property type="evidence" value="ECO:0007669"/>
    <property type="project" value="TreeGrafter"/>
</dbReference>
<evidence type="ECO:0000313" key="13">
    <source>
        <dbReference type="Proteomes" id="UP001333110"/>
    </source>
</evidence>
<evidence type="ECO:0000256" key="3">
    <source>
        <dbReference type="ARBA" id="ARBA00022737"/>
    </source>
</evidence>
<gene>
    <name evidence="12" type="ORF">QYF61_018514</name>
</gene>
<keyword evidence="2" id="KW-0479">Metal-binding</keyword>
<keyword evidence="4 9" id="KW-0863">Zinc-finger</keyword>
<dbReference type="PROSITE" id="PS50157">
    <property type="entry name" value="ZINC_FINGER_C2H2_2"/>
    <property type="match status" value="2"/>
</dbReference>
<dbReference type="SUPFAM" id="SSF57667">
    <property type="entry name" value="beta-beta-alpha zinc fingers"/>
    <property type="match status" value="1"/>
</dbReference>
<evidence type="ECO:0000259" key="11">
    <source>
        <dbReference type="PROSITE" id="PS50157"/>
    </source>
</evidence>
<dbReference type="InterPro" id="IPR036236">
    <property type="entry name" value="Znf_C2H2_sf"/>
</dbReference>
<dbReference type="AlphaFoldDB" id="A0AAN7NMF7"/>
<evidence type="ECO:0000256" key="1">
    <source>
        <dbReference type="ARBA" id="ARBA00004123"/>
    </source>
</evidence>
<dbReference type="InterPro" id="IPR013087">
    <property type="entry name" value="Znf_C2H2_type"/>
</dbReference>
<comment type="subcellular location">
    <subcellularLocation>
        <location evidence="1">Nucleus</location>
    </subcellularLocation>
</comment>
<dbReference type="FunFam" id="3.30.160.60:FF:000085">
    <property type="entry name" value="Snail zinc finger protein"/>
    <property type="match status" value="1"/>
</dbReference>
<organism evidence="12 13">
    <name type="scientific">Mycteria americana</name>
    <name type="common">Wood stork</name>
    <dbReference type="NCBI Taxonomy" id="33587"/>
    <lineage>
        <taxon>Eukaryota</taxon>
        <taxon>Metazoa</taxon>
        <taxon>Chordata</taxon>
        <taxon>Craniata</taxon>
        <taxon>Vertebrata</taxon>
        <taxon>Euteleostomi</taxon>
        <taxon>Archelosauria</taxon>
        <taxon>Archosauria</taxon>
        <taxon>Dinosauria</taxon>
        <taxon>Saurischia</taxon>
        <taxon>Theropoda</taxon>
        <taxon>Coelurosauria</taxon>
        <taxon>Aves</taxon>
        <taxon>Neognathae</taxon>
        <taxon>Neoaves</taxon>
        <taxon>Aequornithes</taxon>
        <taxon>Ciconiiformes</taxon>
        <taxon>Ciconiidae</taxon>
        <taxon>Mycteria</taxon>
    </lineage>
</organism>
<dbReference type="Gene3D" id="3.30.160.60">
    <property type="entry name" value="Classic Zinc Finger"/>
    <property type="match status" value="2"/>
</dbReference>
<evidence type="ECO:0000256" key="9">
    <source>
        <dbReference type="PROSITE-ProRule" id="PRU00042"/>
    </source>
</evidence>
<keyword evidence="6" id="KW-0238">DNA-binding</keyword>
<reference evidence="12 13" key="1">
    <citation type="journal article" date="2023" name="J. Hered.">
        <title>Chromosome-level genome of the wood stork (Mycteria americana) provides insight into avian chromosome evolution.</title>
        <authorList>
            <person name="Flamio R. Jr."/>
            <person name="Ramstad K.M."/>
        </authorList>
    </citation>
    <scope>NUCLEOTIDE SEQUENCE [LARGE SCALE GENOMIC DNA]</scope>
    <source>
        <strain evidence="12">JAX WOST 10</strain>
    </source>
</reference>
<keyword evidence="5" id="KW-0862">Zinc</keyword>
<dbReference type="Pfam" id="PF00096">
    <property type="entry name" value="zf-C2H2"/>
    <property type="match status" value="1"/>
</dbReference>
<keyword evidence="7" id="KW-0539">Nucleus</keyword>
<proteinExistence type="inferred from homology"/>
<evidence type="ECO:0000256" key="6">
    <source>
        <dbReference type="ARBA" id="ARBA00023125"/>
    </source>
</evidence>
<dbReference type="PANTHER" id="PTHR16515:SF49">
    <property type="entry name" value="GASTRULA ZINC FINGER PROTEIN XLCGF49.1-LIKE-RELATED"/>
    <property type="match status" value="1"/>
</dbReference>
<feature type="domain" description="C2H2-type" evidence="11">
    <location>
        <begin position="65"/>
        <end position="84"/>
    </location>
</feature>
<sequence length="92" mass="9894">MGKGDEGRRGGDRAQGVGRKPGYGGAVTVCPAGEKPYACPHCSRAFADRSNLRAHLQTHSDVKKYRCRACARTFSRMSLLARHEEGGCRGAS</sequence>
<dbReference type="FunFam" id="3.30.160.60:FF:000207">
    <property type="entry name" value="zinc finger protein SNAI2"/>
    <property type="match status" value="1"/>
</dbReference>